<sequence length="172" mass="19859">MFKEKKEQLQKLLGSVEAGRDIAPKSVGFLATLSAEVDHWMRPTEIERGDFHQRVQTALATLTADKYIDRAIGRATRLLESEHLSHEEDSQLAYLFEQVGALLFFQVELDEARRVELLDALGEFLKNRRRRGEFKATFLDTYRNRMSQVAQLPIMSTAIHMLELEHLLENDT</sequence>
<proteinExistence type="predicted"/>
<evidence type="ECO:0000313" key="1">
    <source>
        <dbReference type="EMBL" id="QDG52179.1"/>
    </source>
</evidence>
<dbReference type="AlphaFoldDB" id="A0A4Y6PVN5"/>
<dbReference type="EMBL" id="CP041186">
    <property type="protein sequence ID" value="QDG52179.1"/>
    <property type="molecule type" value="Genomic_DNA"/>
</dbReference>
<reference evidence="1 2" key="1">
    <citation type="submission" date="2019-06" db="EMBL/GenBank/DDBJ databases">
        <title>Persicimonas caeni gen. nov., sp. nov., a predatory bacterium isolated from solar saltern.</title>
        <authorList>
            <person name="Wang S."/>
        </authorList>
    </citation>
    <scope>NUCLEOTIDE SEQUENCE [LARGE SCALE GENOMIC DNA]</scope>
    <source>
        <strain evidence="1 2">YN101</strain>
    </source>
</reference>
<organism evidence="1 2">
    <name type="scientific">Persicimonas caeni</name>
    <dbReference type="NCBI Taxonomy" id="2292766"/>
    <lineage>
        <taxon>Bacteria</taxon>
        <taxon>Deltaproteobacteria</taxon>
        <taxon>Bradymonadales</taxon>
        <taxon>Bradymonadaceae</taxon>
        <taxon>Persicimonas</taxon>
    </lineage>
</organism>
<accession>A0A4Y6PVN5</accession>
<keyword evidence="2" id="KW-1185">Reference proteome</keyword>
<protein>
    <submittedName>
        <fullName evidence="1">Uncharacterized protein</fullName>
    </submittedName>
</protein>
<gene>
    <name evidence="1" type="ORF">FIV42_15955</name>
</gene>
<accession>A0A5B8Y731</accession>
<name>A0A4Y6PVN5_PERCE</name>
<dbReference type="RefSeq" id="WP_141198651.1">
    <property type="nucleotide sequence ID" value="NZ_CP041186.1"/>
</dbReference>
<evidence type="ECO:0000313" key="2">
    <source>
        <dbReference type="Proteomes" id="UP000315995"/>
    </source>
</evidence>
<dbReference type="Proteomes" id="UP000315995">
    <property type="component" value="Chromosome"/>
</dbReference>